<feature type="compositionally biased region" description="Acidic residues" evidence="1">
    <location>
        <begin position="241"/>
        <end position="253"/>
    </location>
</feature>
<feature type="compositionally biased region" description="Low complexity" evidence="1">
    <location>
        <begin position="286"/>
        <end position="302"/>
    </location>
</feature>
<dbReference type="AlphaFoldDB" id="A0A194X5S5"/>
<feature type="compositionally biased region" description="Polar residues" evidence="1">
    <location>
        <begin position="414"/>
        <end position="423"/>
    </location>
</feature>
<dbReference type="RefSeq" id="XP_018069890.1">
    <property type="nucleotide sequence ID" value="XM_018205108.1"/>
</dbReference>
<name>A0A194X5S5_MOLSC</name>
<feature type="compositionally biased region" description="Basic and acidic residues" evidence="1">
    <location>
        <begin position="257"/>
        <end position="271"/>
    </location>
</feature>
<feature type="region of interest" description="Disordered" evidence="1">
    <location>
        <begin position="192"/>
        <end position="445"/>
    </location>
</feature>
<dbReference type="GeneID" id="28814834"/>
<dbReference type="OrthoDB" id="5421971at2759"/>
<dbReference type="Proteomes" id="UP000070700">
    <property type="component" value="Unassembled WGS sequence"/>
</dbReference>
<feature type="compositionally biased region" description="Polar residues" evidence="1">
    <location>
        <begin position="308"/>
        <end position="324"/>
    </location>
</feature>
<feature type="region of interest" description="Disordered" evidence="1">
    <location>
        <begin position="111"/>
        <end position="155"/>
    </location>
</feature>
<feature type="compositionally biased region" description="Basic and acidic residues" evidence="1">
    <location>
        <begin position="200"/>
        <end position="210"/>
    </location>
</feature>
<organism evidence="2 3">
    <name type="scientific">Mollisia scopiformis</name>
    <name type="common">Conifer needle endophyte fungus</name>
    <name type="synonym">Phialocephala scopiformis</name>
    <dbReference type="NCBI Taxonomy" id="149040"/>
    <lineage>
        <taxon>Eukaryota</taxon>
        <taxon>Fungi</taxon>
        <taxon>Dikarya</taxon>
        <taxon>Ascomycota</taxon>
        <taxon>Pezizomycotina</taxon>
        <taxon>Leotiomycetes</taxon>
        <taxon>Helotiales</taxon>
        <taxon>Mollisiaceae</taxon>
        <taxon>Mollisia</taxon>
    </lineage>
</organism>
<accession>A0A194X5S5</accession>
<protein>
    <submittedName>
        <fullName evidence="2">Uncharacterized protein</fullName>
    </submittedName>
</protein>
<keyword evidence="3" id="KW-1185">Reference proteome</keyword>
<dbReference type="KEGG" id="psco:LY89DRAFT_116104"/>
<dbReference type="InParanoid" id="A0A194X5S5"/>
<gene>
    <name evidence="2" type="ORF">LY89DRAFT_116104</name>
</gene>
<reference evidence="2 3" key="1">
    <citation type="submission" date="2015-10" db="EMBL/GenBank/DDBJ databases">
        <title>Full genome of DAOMC 229536 Phialocephala scopiformis, a fungal endophyte of spruce producing the potent anti-insectan compound rugulosin.</title>
        <authorList>
            <consortium name="DOE Joint Genome Institute"/>
            <person name="Walker A.K."/>
            <person name="Frasz S.L."/>
            <person name="Seifert K.A."/>
            <person name="Miller J.D."/>
            <person name="Mondo S.J."/>
            <person name="Labutti K."/>
            <person name="Lipzen A."/>
            <person name="Dockter R."/>
            <person name="Kennedy M."/>
            <person name="Grigoriev I.V."/>
            <person name="Spatafora J.W."/>
        </authorList>
    </citation>
    <scope>NUCLEOTIDE SEQUENCE [LARGE SCALE GENOMIC DNA]</scope>
    <source>
        <strain evidence="2 3">CBS 120377</strain>
    </source>
</reference>
<evidence type="ECO:0000313" key="2">
    <source>
        <dbReference type="EMBL" id="KUJ15535.1"/>
    </source>
</evidence>
<evidence type="ECO:0000256" key="1">
    <source>
        <dbReference type="SAM" id="MobiDB-lite"/>
    </source>
</evidence>
<dbReference type="EMBL" id="KQ947418">
    <property type="protein sequence ID" value="KUJ15535.1"/>
    <property type="molecule type" value="Genomic_DNA"/>
</dbReference>
<sequence>MAPLLEDPRIRQTWNQISQNAESATENAAAGIWTFQHTYINPCLSSIASNFEQCTGHCCGDREERARRLRDRGRTRGRAELSFDFYDDWDEDESHGNRGVLGGWGNDELDRLLAGSGSHSGPSDQAPRRKRGMSYGTRPRRKSLDPDPTVIPSTSALGFLGRLPFKLGGTLRYKPSAADLQDHPGARGTEIREEEGEPLMSDHSDDERPGTKGHTRNRSSTASSGETSDSFRSRGDLFPSDGEDDAVPLDDEFAMVLERRMTNTVPDDRSSGKTKSSKGKRPSAPRTLSRTLSRTTQSSQTRPGLGQRASSSSLPHTPDITSPSVVEVPSLTDLQQEEERVRLEEEQEVERKRQAAVKLAMERGLHAGEGSETTITESKVDPPTVASIEAEAPGPDESTDIVVDTPQSVDVPVTHSSAPVTTNSDKESRPPMETEFVPARLPHFS</sequence>
<proteinExistence type="predicted"/>
<evidence type="ECO:0000313" key="3">
    <source>
        <dbReference type="Proteomes" id="UP000070700"/>
    </source>
</evidence>
<feature type="compositionally biased region" description="Basic and acidic residues" evidence="1">
    <location>
        <begin position="337"/>
        <end position="353"/>
    </location>
</feature>
<feature type="compositionally biased region" description="Low complexity" evidence="1">
    <location>
        <begin position="219"/>
        <end position="228"/>
    </location>
</feature>